<keyword evidence="3" id="KW-1185">Reference proteome</keyword>
<proteinExistence type="predicted"/>
<keyword evidence="1" id="KW-1133">Transmembrane helix</keyword>
<gene>
    <name evidence="2" type="ORF">Q763_02480</name>
</gene>
<comment type="caution">
    <text evidence="2">The sequence shown here is derived from an EMBL/GenBank/DDBJ whole genome shotgun (WGS) entry which is preliminary data.</text>
</comment>
<evidence type="ECO:0000256" key="1">
    <source>
        <dbReference type="SAM" id="Phobius"/>
    </source>
</evidence>
<name>A0A0A2LSZ1_9FLAO</name>
<keyword evidence="1" id="KW-0472">Membrane</keyword>
<dbReference type="eggNOG" id="ENOG502ZRQK">
    <property type="taxonomic scope" value="Bacteria"/>
</dbReference>
<dbReference type="EMBL" id="JRLV01000003">
    <property type="protein sequence ID" value="KGO83452.1"/>
    <property type="molecule type" value="Genomic_DNA"/>
</dbReference>
<feature type="transmembrane region" description="Helical" evidence="1">
    <location>
        <begin position="30"/>
        <end position="53"/>
    </location>
</feature>
<feature type="transmembrane region" description="Helical" evidence="1">
    <location>
        <begin position="7"/>
        <end position="24"/>
    </location>
</feature>
<evidence type="ECO:0000313" key="2">
    <source>
        <dbReference type="EMBL" id="KGO83452.1"/>
    </source>
</evidence>
<keyword evidence="1" id="KW-0812">Transmembrane</keyword>
<dbReference type="Proteomes" id="UP000030129">
    <property type="component" value="Unassembled WGS sequence"/>
</dbReference>
<evidence type="ECO:0000313" key="3">
    <source>
        <dbReference type="Proteomes" id="UP000030129"/>
    </source>
</evidence>
<dbReference type="AlphaFoldDB" id="A0A0A2LSZ1"/>
<accession>A0A0A2LSZ1</accession>
<reference evidence="2 3" key="1">
    <citation type="submission" date="2013-09" db="EMBL/GenBank/DDBJ databases">
        <authorList>
            <person name="Zeng Z."/>
            <person name="Chen C."/>
        </authorList>
    </citation>
    <scope>NUCLEOTIDE SEQUENCE [LARGE SCALE GENOMIC DNA]</scope>
    <source>
        <strain evidence="2 3">F44-8</strain>
    </source>
</reference>
<evidence type="ECO:0008006" key="4">
    <source>
        <dbReference type="Google" id="ProtNLM"/>
    </source>
</evidence>
<organism evidence="2 3">
    <name type="scientific">Flavobacterium beibuense F44-8</name>
    <dbReference type="NCBI Taxonomy" id="1406840"/>
    <lineage>
        <taxon>Bacteria</taxon>
        <taxon>Pseudomonadati</taxon>
        <taxon>Bacteroidota</taxon>
        <taxon>Flavobacteriia</taxon>
        <taxon>Flavobacteriales</taxon>
        <taxon>Flavobacteriaceae</taxon>
        <taxon>Flavobacterium</taxon>
    </lineage>
</organism>
<sequence>MRREKIVLALGLVSAIFICIGILFKVMHWPWASISLVVGFFFLIFGFLPLFFYQKYKLSFARNI</sequence>
<protein>
    <recommendedName>
        <fullName evidence="4">Gliding motility protein GldL</fullName>
    </recommendedName>
</protein>